<dbReference type="AlphaFoldDB" id="A0A8H7ZQ50"/>
<accession>A0A8H7ZQ50</accession>
<protein>
    <submittedName>
        <fullName evidence="2">Uncharacterized protein</fullName>
    </submittedName>
</protein>
<name>A0A8H7ZQ50_9FUNG</name>
<sequence>MRASFSKFVDGVGHQGAETIVHLCVAPDSKVVHGNGKFWYEGNVVECSDLARVPVSWSARFASQQQLFAQSSLRKKNTPNFGCLAVLVSSSRNQIGDSTGLSSDPTVLTLRVPAGARTCVRVSTGMRTDAKRVESQRQLQRDARPLAAENQRTLFRCPDGEAPSCPPAPGTSKPTVPLW</sequence>
<comment type="caution">
    <text evidence="2">The sequence shown here is derived from an EMBL/GenBank/DDBJ whole genome shotgun (WGS) entry which is preliminary data.</text>
</comment>
<feature type="region of interest" description="Disordered" evidence="1">
    <location>
        <begin position="157"/>
        <end position="179"/>
    </location>
</feature>
<dbReference type="EMBL" id="JAEFCI010010225">
    <property type="protein sequence ID" value="KAG5457351.1"/>
    <property type="molecule type" value="Genomic_DNA"/>
</dbReference>
<reference evidence="2 3" key="1">
    <citation type="journal article" name="Sci. Rep.">
        <title>Genome-scale phylogenetic analyses confirm Olpidium as the closest living zoosporic fungus to the non-flagellated, terrestrial fungi.</title>
        <authorList>
            <person name="Chang Y."/>
            <person name="Rochon D."/>
            <person name="Sekimoto S."/>
            <person name="Wang Y."/>
            <person name="Chovatia M."/>
            <person name="Sandor L."/>
            <person name="Salamov A."/>
            <person name="Grigoriev I.V."/>
            <person name="Stajich J.E."/>
            <person name="Spatafora J.W."/>
        </authorList>
    </citation>
    <scope>NUCLEOTIDE SEQUENCE [LARGE SCALE GENOMIC DNA]</scope>
    <source>
        <strain evidence="2">S191</strain>
    </source>
</reference>
<dbReference type="Proteomes" id="UP000673691">
    <property type="component" value="Unassembled WGS sequence"/>
</dbReference>
<proteinExistence type="predicted"/>
<keyword evidence="3" id="KW-1185">Reference proteome</keyword>
<evidence type="ECO:0000313" key="3">
    <source>
        <dbReference type="Proteomes" id="UP000673691"/>
    </source>
</evidence>
<evidence type="ECO:0000256" key="1">
    <source>
        <dbReference type="SAM" id="MobiDB-lite"/>
    </source>
</evidence>
<evidence type="ECO:0000313" key="2">
    <source>
        <dbReference type="EMBL" id="KAG5457351.1"/>
    </source>
</evidence>
<gene>
    <name evidence="2" type="ORF">BJ554DRAFT_2662</name>
</gene>
<organism evidence="2 3">
    <name type="scientific">Olpidium bornovanus</name>
    <dbReference type="NCBI Taxonomy" id="278681"/>
    <lineage>
        <taxon>Eukaryota</taxon>
        <taxon>Fungi</taxon>
        <taxon>Fungi incertae sedis</taxon>
        <taxon>Olpidiomycota</taxon>
        <taxon>Olpidiomycotina</taxon>
        <taxon>Olpidiomycetes</taxon>
        <taxon>Olpidiales</taxon>
        <taxon>Olpidiaceae</taxon>
        <taxon>Olpidium</taxon>
    </lineage>
</organism>